<dbReference type="Gene3D" id="1.10.10.10">
    <property type="entry name" value="Winged helix-like DNA-binding domain superfamily/Winged helix DNA-binding domain"/>
    <property type="match status" value="1"/>
</dbReference>
<dbReference type="AlphaFoldDB" id="D3EQ69"/>
<name>D3EQ69_ATETH</name>
<feature type="domain" description="HTH gntR-type" evidence="4">
    <location>
        <begin position="12"/>
        <end position="80"/>
    </location>
</feature>
<dbReference type="PATRIC" id="fig|713887.8.peg.874"/>
<keyword evidence="6" id="KW-1185">Reference proteome</keyword>
<dbReference type="InterPro" id="IPR036390">
    <property type="entry name" value="WH_DNA-bd_sf"/>
</dbReference>
<dbReference type="HOGENOM" id="CLU_849007_0_0_3"/>
<evidence type="ECO:0000256" key="1">
    <source>
        <dbReference type="ARBA" id="ARBA00023015"/>
    </source>
</evidence>
<dbReference type="EMBL" id="CP001842">
    <property type="protein sequence ID" value="ADB95619.1"/>
    <property type="molecule type" value="Genomic_DNA"/>
</dbReference>
<dbReference type="InterPro" id="IPR000524">
    <property type="entry name" value="Tscrpt_reg_HTH_GntR"/>
</dbReference>
<evidence type="ECO:0000259" key="4">
    <source>
        <dbReference type="PROSITE" id="PS50949"/>
    </source>
</evidence>
<evidence type="ECO:0000313" key="6">
    <source>
        <dbReference type="Proteomes" id="UP000001405"/>
    </source>
</evidence>
<organism evidence="6">
    <name type="scientific">Atelocyanobacterium thalassa (isolate ALOHA)</name>
    <dbReference type="NCBI Taxonomy" id="1453429"/>
    <lineage>
        <taxon>Bacteria</taxon>
        <taxon>Bacillati</taxon>
        <taxon>Cyanobacteriota</taxon>
        <taxon>Cyanophyceae</taxon>
        <taxon>Oscillatoriophycideae</taxon>
        <taxon>Chroococcales</taxon>
        <taxon>Aphanothecaceae</taxon>
        <taxon>Candidatus Atelocyanobacterium</taxon>
        <taxon>Candidatus Atelocyanobacterium thalassae</taxon>
    </lineage>
</organism>
<gene>
    <name evidence="5" type="ordered locus">UCYN_09380</name>
</gene>
<dbReference type="SUPFAM" id="SSF46785">
    <property type="entry name" value="Winged helix' DNA-binding domain"/>
    <property type="match status" value="1"/>
</dbReference>
<evidence type="ECO:0000256" key="2">
    <source>
        <dbReference type="ARBA" id="ARBA00023125"/>
    </source>
</evidence>
<dbReference type="Pfam" id="PF00392">
    <property type="entry name" value="GntR"/>
    <property type="match status" value="1"/>
</dbReference>
<proteinExistence type="predicted"/>
<protein>
    <submittedName>
        <fullName evidence="5">Transcriptional regulator, GntR family</fullName>
    </submittedName>
</protein>
<dbReference type="STRING" id="1453429.UCYN_09380"/>
<accession>D3EQ69</accession>
<dbReference type="PROSITE" id="PS50949">
    <property type="entry name" value="HTH_GNTR"/>
    <property type="match status" value="1"/>
</dbReference>
<dbReference type="CDD" id="cd07377">
    <property type="entry name" value="WHTH_GntR"/>
    <property type="match status" value="1"/>
</dbReference>
<sequence>MIQFKVRFDSIVPPSTQLFNQIRFVIASNQYLPGERLPSIRQLAKTTGLHRNTINKIYQQLEEIGLVESIVGSGIYVKSRPVEHNLFLSNHPQFIQYSSAIASINKNVDGMLWQGLTFSEIQKLFLEIFNWRSLCSTQIIVTVPDQDIGAGKLILQELKNALDIPIQLVPLKKLSQTLSKKSSVTVVTSRYFVLEVETITSTYGTRLLPVDVYDYNKEIEIIKVLPKDTRLGIVSLSTGIIKVAEILIHSLRGNDLLLISSQANNQNKLLNLVKSAQTIISDVTSYSVVKQAISFVRDDLICPPNLICSECYLKKRFD</sequence>
<dbReference type="Proteomes" id="UP000001405">
    <property type="component" value="Chromosome"/>
</dbReference>
<reference evidence="5 6" key="1">
    <citation type="journal article" date="2010" name="Nature">
        <title>Metabolic streamlining in an open-ocean nitrogen-fixing cyanobacterium.</title>
        <authorList>
            <person name="Tripp H.J."/>
            <person name="Bench S.R."/>
            <person name="Turk K.A."/>
            <person name="Foster R.A."/>
            <person name="Desany B.A."/>
            <person name="Niazi F."/>
            <person name="Affourtit J.P."/>
            <person name="Zehr J.P."/>
        </authorList>
    </citation>
    <scope>NUCLEOTIDE SEQUENCE [LARGE SCALE GENOMIC DNA]</scope>
    <source>
        <strain evidence="6">ALOHA</strain>
    </source>
</reference>
<dbReference type="GO" id="GO:0003677">
    <property type="term" value="F:DNA binding"/>
    <property type="evidence" value="ECO:0007669"/>
    <property type="project" value="UniProtKB-KW"/>
</dbReference>
<keyword evidence="3" id="KW-0804">Transcription</keyword>
<dbReference type="InterPro" id="IPR036388">
    <property type="entry name" value="WH-like_DNA-bd_sf"/>
</dbReference>
<dbReference type="PANTHER" id="PTHR38445">
    <property type="entry name" value="HTH-TYPE TRANSCRIPTIONAL REPRESSOR YTRA"/>
    <property type="match status" value="1"/>
</dbReference>
<evidence type="ECO:0000256" key="3">
    <source>
        <dbReference type="ARBA" id="ARBA00023163"/>
    </source>
</evidence>
<dbReference type="PANTHER" id="PTHR38445:SF9">
    <property type="entry name" value="HTH-TYPE TRANSCRIPTIONAL REPRESSOR YTRA"/>
    <property type="match status" value="1"/>
</dbReference>
<evidence type="ECO:0000313" key="5">
    <source>
        <dbReference type="EMBL" id="ADB95619.1"/>
    </source>
</evidence>
<dbReference type="KEGG" id="cyu:UCYN_09380"/>
<dbReference type="GO" id="GO:0003700">
    <property type="term" value="F:DNA-binding transcription factor activity"/>
    <property type="evidence" value="ECO:0007669"/>
    <property type="project" value="InterPro"/>
</dbReference>
<keyword evidence="2" id="KW-0238">DNA-binding</keyword>
<dbReference type="SMART" id="SM00345">
    <property type="entry name" value="HTH_GNTR"/>
    <property type="match status" value="1"/>
</dbReference>
<keyword evidence="1" id="KW-0805">Transcription regulation</keyword>